<dbReference type="Pfam" id="PF13619">
    <property type="entry name" value="KTSC"/>
    <property type="match status" value="1"/>
</dbReference>
<comment type="caution">
    <text evidence="2">The sequence shown here is derived from an EMBL/GenBank/DDBJ whole genome shotgun (WGS) entry which is preliminary data.</text>
</comment>
<feature type="domain" description="KTSC" evidence="1">
    <location>
        <begin position="8"/>
        <end position="64"/>
    </location>
</feature>
<evidence type="ECO:0000259" key="1">
    <source>
        <dbReference type="Pfam" id="PF13619"/>
    </source>
</evidence>
<keyword evidence="3" id="KW-1185">Reference proteome</keyword>
<dbReference type="RefSeq" id="WP_253802486.1">
    <property type="nucleotide sequence ID" value="NZ_BAAAUB010000052.1"/>
</dbReference>
<evidence type="ECO:0000313" key="2">
    <source>
        <dbReference type="EMBL" id="MCP2312983.1"/>
    </source>
</evidence>
<accession>A0ABT1J6B7</accession>
<sequence length="69" mass="7936">MRREHLDSSCVRSAGYDPAEGELEVEFVGGSVYRYLAVPEPVYRALLAAESHGRYLNREIKGRYGYRRI</sequence>
<dbReference type="GO" id="GO:0004824">
    <property type="term" value="F:lysine-tRNA ligase activity"/>
    <property type="evidence" value="ECO:0007669"/>
    <property type="project" value="UniProtKB-EC"/>
</dbReference>
<dbReference type="EMBL" id="JAMZDX010000006">
    <property type="protein sequence ID" value="MCP2312983.1"/>
    <property type="molecule type" value="Genomic_DNA"/>
</dbReference>
<name>A0ABT1J6B7_9ACTN</name>
<dbReference type="InterPro" id="IPR025309">
    <property type="entry name" value="KTSC_dom"/>
</dbReference>
<dbReference type="EC" id="6.1.1.6" evidence="2"/>
<reference evidence="2 3" key="1">
    <citation type="submission" date="2022-06" db="EMBL/GenBank/DDBJ databases">
        <title>Sequencing the genomes of 1000 actinobacteria strains.</title>
        <authorList>
            <person name="Klenk H.-P."/>
        </authorList>
    </citation>
    <scope>NUCLEOTIDE SEQUENCE [LARGE SCALE GENOMIC DNA]</scope>
    <source>
        <strain evidence="2 3">DSM 41656</strain>
    </source>
</reference>
<organism evidence="2 3">
    <name type="scientific">Kitasatospora paracochleata</name>
    <dbReference type="NCBI Taxonomy" id="58354"/>
    <lineage>
        <taxon>Bacteria</taxon>
        <taxon>Bacillati</taxon>
        <taxon>Actinomycetota</taxon>
        <taxon>Actinomycetes</taxon>
        <taxon>Kitasatosporales</taxon>
        <taxon>Streptomycetaceae</taxon>
        <taxon>Kitasatospora</taxon>
    </lineage>
</organism>
<keyword evidence="2" id="KW-0436">Ligase</keyword>
<evidence type="ECO:0000313" key="3">
    <source>
        <dbReference type="Proteomes" id="UP001206483"/>
    </source>
</evidence>
<protein>
    <submittedName>
        <fullName evidence="2">Lysyl-tRNA synthetase class 2</fullName>
        <ecNumber evidence="2">6.1.1.6</ecNumber>
    </submittedName>
</protein>
<dbReference type="Proteomes" id="UP001206483">
    <property type="component" value="Unassembled WGS sequence"/>
</dbReference>
<gene>
    <name evidence="2" type="ORF">FHR36_006164</name>
</gene>
<proteinExistence type="predicted"/>